<reference evidence="1" key="1">
    <citation type="submission" date="2013-08" db="EMBL/GenBank/DDBJ databases">
        <title>Gene expansion shapes genome architecture in the human pathogen Lichtheimia corymbifera: an evolutionary genomics analysis in the ancient terrestrial Mucorales (Mucoromycotina).</title>
        <authorList>
            <person name="Schwartze V.U."/>
            <person name="Winter S."/>
            <person name="Shelest E."/>
            <person name="Marcet-Houben M."/>
            <person name="Horn F."/>
            <person name="Wehner S."/>
            <person name="Hoffmann K."/>
            <person name="Riege K."/>
            <person name="Sammeth M."/>
            <person name="Nowrousian M."/>
            <person name="Valiante V."/>
            <person name="Linde J."/>
            <person name="Jacobsen I.D."/>
            <person name="Marz M."/>
            <person name="Brakhage A.A."/>
            <person name="Gabaldon T."/>
            <person name="Bocker S."/>
            <person name="Voigt K."/>
        </authorList>
    </citation>
    <scope>NUCLEOTIDE SEQUENCE [LARGE SCALE GENOMIC DNA]</scope>
    <source>
        <strain evidence="1">FSU 9682</strain>
    </source>
</reference>
<name>A0A068SGF2_9FUNG</name>
<comment type="caution">
    <text evidence="1">The sequence shown here is derived from an EMBL/GenBank/DDBJ whole genome shotgun (WGS) entry which is preliminary data.</text>
</comment>
<organism evidence="1 2">
    <name type="scientific">Lichtheimia corymbifera JMRC:FSU:9682</name>
    <dbReference type="NCBI Taxonomy" id="1263082"/>
    <lineage>
        <taxon>Eukaryota</taxon>
        <taxon>Fungi</taxon>
        <taxon>Fungi incertae sedis</taxon>
        <taxon>Mucoromycota</taxon>
        <taxon>Mucoromycotina</taxon>
        <taxon>Mucoromycetes</taxon>
        <taxon>Mucorales</taxon>
        <taxon>Lichtheimiaceae</taxon>
        <taxon>Lichtheimia</taxon>
    </lineage>
</organism>
<evidence type="ECO:0000313" key="1">
    <source>
        <dbReference type="EMBL" id="CDH61035.1"/>
    </source>
</evidence>
<dbReference type="AlphaFoldDB" id="A0A068SGF2"/>
<dbReference type="Proteomes" id="UP000027586">
    <property type="component" value="Unassembled WGS sequence"/>
</dbReference>
<proteinExistence type="predicted"/>
<dbReference type="EMBL" id="CBTN010000123">
    <property type="protein sequence ID" value="CDH61035.1"/>
    <property type="molecule type" value="Genomic_DNA"/>
</dbReference>
<dbReference type="VEuPathDB" id="FungiDB:LCOR_11810.1"/>
<protein>
    <submittedName>
        <fullName evidence="1">Uncharacterized protein</fullName>
    </submittedName>
</protein>
<sequence length="87" mass="10069">MRRPTCGSDINEEVDPEHQAPCQFGYMAAVLSTWLMMESNSDTKDNQQQRQQRPLILITFQFHVISYVYDGSISSLASTRYQFHPII</sequence>
<gene>
    <name evidence="1" type="ORF">LCOR_11810.1</name>
</gene>
<keyword evidence="2" id="KW-1185">Reference proteome</keyword>
<evidence type="ECO:0000313" key="2">
    <source>
        <dbReference type="Proteomes" id="UP000027586"/>
    </source>
</evidence>
<accession>A0A068SGF2</accession>